<reference evidence="1" key="1">
    <citation type="submission" date="2022-12" db="EMBL/GenBank/DDBJ databases">
        <title>Draft genome assemblies for two species of Escallonia (Escalloniales).</title>
        <authorList>
            <person name="Chanderbali A."/>
            <person name="Dervinis C."/>
            <person name="Anghel I."/>
            <person name="Soltis D."/>
            <person name="Soltis P."/>
            <person name="Zapata F."/>
        </authorList>
    </citation>
    <scope>NUCLEOTIDE SEQUENCE</scope>
    <source>
        <strain evidence="1">UCBG64.0493</strain>
        <tissue evidence="1">Leaf</tissue>
    </source>
</reference>
<dbReference type="AlphaFoldDB" id="A0AA89AJT5"/>
<proteinExistence type="predicted"/>
<comment type="caution">
    <text evidence="1">The sequence shown here is derived from an EMBL/GenBank/DDBJ whole genome shotgun (WGS) entry which is preliminary data.</text>
</comment>
<evidence type="ECO:0000313" key="1">
    <source>
        <dbReference type="EMBL" id="KAK3006509.1"/>
    </source>
</evidence>
<dbReference type="Proteomes" id="UP001188597">
    <property type="component" value="Unassembled WGS sequence"/>
</dbReference>
<gene>
    <name evidence="1" type="ORF">RJ639_016995</name>
</gene>
<accession>A0AA89AJT5</accession>
<protein>
    <submittedName>
        <fullName evidence="1">Uncharacterized protein</fullName>
    </submittedName>
</protein>
<name>A0AA89AJT5_9ASTE</name>
<organism evidence="1 2">
    <name type="scientific">Escallonia herrerae</name>
    <dbReference type="NCBI Taxonomy" id="1293975"/>
    <lineage>
        <taxon>Eukaryota</taxon>
        <taxon>Viridiplantae</taxon>
        <taxon>Streptophyta</taxon>
        <taxon>Embryophyta</taxon>
        <taxon>Tracheophyta</taxon>
        <taxon>Spermatophyta</taxon>
        <taxon>Magnoliopsida</taxon>
        <taxon>eudicotyledons</taxon>
        <taxon>Gunneridae</taxon>
        <taxon>Pentapetalae</taxon>
        <taxon>asterids</taxon>
        <taxon>campanulids</taxon>
        <taxon>Escalloniales</taxon>
        <taxon>Escalloniaceae</taxon>
        <taxon>Escallonia</taxon>
    </lineage>
</organism>
<dbReference type="EMBL" id="JAVXUP010001983">
    <property type="protein sequence ID" value="KAK3006509.1"/>
    <property type="molecule type" value="Genomic_DNA"/>
</dbReference>
<keyword evidence="2" id="KW-1185">Reference proteome</keyword>
<evidence type="ECO:0000313" key="2">
    <source>
        <dbReference type="Proteomes" id="UP001188597"/>
    </source>
</evidence>
<sequence>MRTLQISYGRAENKKRLINIPGDPLSLVPQVHPQNIRAVVTRGNLEDPGQDLRVGRKKRNTGQSPSTLEVTAKRLMALCHCQDSLGAQRPDVQCPMSSFCTTRRVGHLPVDWIWVYGFHPARLLPRQFAQESQMRSEPLKYREAVEVKSKAYSKD</sequence>